<organism evidence="7 8">
    <name type="scientific">Peromyscus maniculatus bairdii</name>
    <name type="common">Prairie deer mouse</name>
    <dbReference type="NCBI Taxonomy" id="230844"/>
    <lineage>
        <taxon>Eukaryota</taxon>
        <taxon>Metazoa</taxon>
        <taxon>Chordata</taxon>
        <taxon>Craniata</taxon>
        <taxon>Vertebrata</taxon>
        <taxon>Euteleostomi</taxon>
        <taxon>Mammalia</taxon>
        <taxon>Eutheria</taxon>
        <taxon>Euarchontoglires</taxon>
        <taxon>Glires</taxon>
        <taxon>Rodentia</taxon>
        <taxon>Myomorpha</taxon>
        <taxon>Muroidea</taxon>
        <taxon>Cricetidae</taxon>
        <taxon>Neotominae</taxon>
        <taxon>Peromyscus</taxon>
    </lineage>
</organism>
<keyword evidence="3" id="KW-0964">Secreted</keyword>
<dbReference type="GeneTree" id="ENSGT01050000244868"/>
<dbReference type="Gene3D" id="2.40.128.20">
    <property type="match status" value="1"/>
</dbReference>
<dbReference type="AlphaFoldDB" id="A0A6I9LE08"/>
<dbReference type="PANTHER" id="PTHR11430:SF137">
    <property type="entry name" value="ODORANT-BINDING PROTEIN 2A"/>
    <property type="match status" value="1"/>
</dbReference>
<comment type="subcellular location">
    <subcellularLocation>
        <location evidence="1">Secreted</location>
    </subcellularLocation>
</comment>
<evidence type="ECO:0000256" key="5">
    <source>
        <dbReference type="SAM" id="SignalP"/>
    </source>
</evidence>
<feature type="signal peptide" evidence="5">
    <location>
        <begin position="1"/>
        <end position="19"/>
    </location>
</feature>
<dbReference type="PRINTS" id="PR01175">
    <property type="entry name" value="VNEBNERGLAND"/>
</dbReference>
<dbReference type="RefSeq" id="XP_006981170.1">
    <property type="nucleotide sequence ID" value="XM_006981108.4"/>
</dbReference>
<reference evidence="7" key="3">
    <citation type="submission" date="2025-09" db="UniProtKB">
        <authorList>
            <consortium name="Ensembl"/>
        </authorList>
    </citation>
    <scope>IDENTIFICATION</scope>
</reference>
<name>A0A6I9LE08_PERMB</name>
<accession>A0A6I9LE08</accession>
<feature type="chain" id="PRO_5044635159" evidence="5">
    <location>
        <begin position="20"/>
        <end position="179"/>
    </location>
</feature>
<dbReference type="PANTHER" id="PTHR11430">
    <property type="entry name" value="LIPOCALIN"/>
    <property type="match status" value="1"/>
</dbReference>
<reference evidence="7 8" key="1">
    <citation type="submission" date="2018-10" db="EMBL/GenBank/DDBJ databases">
        <title>Improved assembly of the deer mouse Peromyscus maniculatus genome.</title>
        <authorList>
            <person name="Lassance J.-M."/>
            <person name="Hoekstra H.E."/>
        </authorList>
    </citation>
    <scope>NUCLEOTIDE SEQUENCE [LARGE SCALE GENOMIC DNA]</scope>
</reference>
<sequence>MKSLLLTFLLLGLVAVLRAQEVPSDNQEDYSGIWYPKALVHNGSLPSHMIPSKVFPVVVTALEGGDMEAKVTFWKKGQCHELKFVMKKTDEPGRYTTFHGKRSVYVEELSVKDHYIFYCESHQRGKSFGMGKLMGRDSKENPEAVEEFKEFVRRKGLKEENIFVPELSEQCVPESSESD</sequence>
<evidence type="ECO:0000256" key="1">
    <source>
        <dbReference type="ARBA" id="ARBA00004613"/>
    </source>
</evidence>
<keyword evidence="4 5" id="KW-0732">Signal</keyword>
<dbReference type="GO" id="GO:0036094">
    <property type="term" value="F:small molecule binding"/>
    <property type="evidence" value="ECO:0007669"/>
    <property type="project" value="InterPro"/>
</dbReference>
<dbReference type="Proteomes" id="UP000694547">
    <property type="component" value="Chromosome 4"/>
</dbReference>
<proteinExistence type="inferred from homology"/>
<evidence type="ECO:0000256" key="3">
    <source>
        <dbReference type="ARBA" id="ARBA00022525"/>
    </source>
</evidence>
<dbReference type="CDD" id="cd19414">
    <property type="entry name" value="lipocalin_1_3_4_13-like"/>
    <property type="match status" value="1"/>
</dbReference>
<dbReference type="Ensembl" id="ENSPEMT00000009533.2">
    <property type="protein sequence ID" value="ENSPEMP00000005491.1"/>
    <property type="gene ID" value="ENSPEMG00000007940.2"/>
</dbReference>
<dbReference type="InterPro" id="IPR002345">
    <property type="entry name" value="Lipocalin"/>
</dbReference>
<evidence type="ECO:0000259" key="6">
    <source>
        <dbReference type="Pfam" id="PF00061"/>
    </source>
</evidence>
<comment type="similarity">
    <text evidence="2">Belongs to the calycin superfamily. Lipocalin family.</text>
</comment>
<dbReference type="InterPro" id="IPR002450">
    <property type="entry name" value="von_Ebner_gland"/>
</dbReference>
<dbReference type="OrthoDB" id="9621919at2759"/>
<protein>
    <submittedName>
        <fullName evidence="7">Odorant-binding protein 2a-like</fullName>
    </submittedName>
</protein>
<dbReference type="InterPro" id="IPR000566">
    <property type="entry name" value="Lipocln_cytosolic_FA-bd_dom"/>
</dbReference>
<reference evidence="7" key="2">
    <citation type="submission" date="2025-08" db="UniProtKB">
        <authorList>
            <consortium name="Ensembl"/>
        </authorList>
    </citation>
    <scope>IDENTIFICATION</scope>
</reference>
<evidence type="ECO:0000313" key="8">
    <source>
        <dbReference type="Proteomes" id="UP000694547"/>
    </source>
</evidence>
<evidence type="ECO:0000256" key="2">
    <source>
        <dbReference type="ARBA" id="ARBA00006889"/>
    </source>
</evidence>
<dbReference type="GO" id="GO:0005615">
    <property type="term" value="C:extracellular space"/>
    <property type="evidence" value="ECO:0007669"/>
    <property type="project" value="TreeGrafter"/>
</dbReference>
<keyword evidence="8" id="KW-1185">Reference proteome</keyword>
<dbReference type="Pfam" id="PF00061">
    <property type="entry name" value="Lipocalin"/>
    <property type="match status" value="1"/>
</dbReference>
<dbReference type="InterPro" id="IPR012674">
    <property type="entry name" value="Calycin"/>
</dbReference>
<evidence type="ECO:0000313" key="7">
    <source>
        <dbReference type="Ensembl" id="ENSPEMP00000005491.1"/>
    </source>
</evidence>
<evidence type="ECO:0000256" key="4">
    <source>
        <dbReference type="ARBA" id="ARBA00022729"/>
    </source>
</evidence>
<dbReference type="SUPFAM" id="SSF50814">
    <property type="entry name" value="Lipocalins"/>
    <property type="match status" value="1"/>
</dbReference>
<gene>
    <name evidence="7" type="primary">LOC102925694</name>
</gene>
<dbReference type="GeneID" id="102925694"/>
<feature type="domain" description="Lipocalin/cytosolic fatty-acid binding" evidence="6">
    <location>
        <begin position="31"/>
        <end position="166"/>
    </location>
</feature>